<sequence>METGLWIIFWYGILHAFGPDHLSAIADFSIGRSKKRTFIITLSFAVGHGLMLYIFAKILSSQSISPDILAYADSIAALIIIGMGVYMLMMVYLDRVHLNTHVHNGQHHIHIWFGKEHNHHERSSLSAFGIGTLMGIGGVRGMLITLSVVNTHAIDAVMIIAFILGAMVVFVGFGGVIYLINTTLLHNKSSVKKVIATAGGISMIIGLNMIHF</sequence>
<accession>A0ABT7QWC0</accession>
<keyword evidence="1" id="KW-0812">Transmembrane</keyword>
<dbReference type="PANTHER" id="PTHR33876">
    <property type="entry name" value="UNNAMED PRODUCT"/>
    <property type="match status" value="1"/>
</dbReference>
<feature type="transmembrane region" description="Helical" evidence="1">
    <location>
        <begin position="125"/>
        <end position="144"/>
    </location>
</feature>
<keyword evidence="3" id="KW-1185">Reference proteome</keyword>
<feature type="transmembrane region" description="Helical" evidence="1">
    <location>
        <begin position="68"/>
        <end position="93"/>
    </location>
</feature>
<proteinExistence type="predicted"/>
<gene>
    <name evidence="2" type="ORF">PGH07_03030</name>
</gene>
<evidence type="ECO:0000256" key="1">
    <source>
        <dbReference type="SAM" id="Phobius"/>
    </source>
</evidence>
<dbReference type="EMBL" id="JAQIBD010000001">
    <property type="protein sequence ID" value="MDM5271139.1"/>
    <property type="molecule type" value="Genomic_DNA"/>
</dbReference>
<dbReference type="Proteomes" id="UP001169069">
    <property type="component" value="Unassembled WGS sequence"/>
</dbReference>
<evidence type="ECO:0008006" key="4">
    <source>
        <dbReference type="Google" id="ProtNLM"/>
    </source>
</evidence>
<name>A0ABT7QWC0_9BACT</name>
<feature type="transmembrane region" description="Helical" evidence="1">
    <location>
        <begin position="6"/>
        <end position="26"/>
    </location>
</feature>
<dbReference type="InterPro" id="IPR052776">
    <property type="entry name" value="Chloro_ReproSupport/MetalTrans"/>
</dbReference>
<feature type="transmembrane region" description="Helical" evidence="1">
    <location>
        <begin position="193"/>
        <end position="211"/>
    </location>
</feature>
<feature type="transmembrane region" description="Helical" evidence="1">
    <location>
        <begin position="156"/>
        <end position="181"/>
    </location>
</feature>
<feature type="transmembrane region" description="Helical" evidence="1">
    <location>
        <begin position="38"/>
        <end position="56"/>
    </location>
</feature>
<keyword evidence="1" id="KW-0472">Membrane</keyword>
<protein>
    <recommendedName>
        <fullName evidence="4">Nickel and cobalt efflux transporter rcnA</fullName>
    </recommendedName>
</protein>
<evidence type="ECO:0000313" key="2">
    <source>
        <dbReference type="EMBL" id="MDM5271139.1"/>
    </source>
</evidence>
<evidence type="ECO:0000313" key="3">
    <source>
        <dbReference type="Proteomes" id="UP001169069"/>
    </source>
</evidence>
<dbReference type="PANTHER" id="PTHR33876:SF4">
    <property type="entry name" value="CHLOROPLAST PROTEIN FOR GROWTH AND FERTILITY 2"/>
    <property type="match status" value="1"/>
</dbReference>
<reference evidence="2" key="1">
    <citation type="submission" date="2023-01" db="EMBL/GenBank/DDBJ databases">
        <title>Sulfurovum sp. zt1-1 genome assembly.</title>
        <authorList>
            <person name="Wang J."/>
        </authorList>
    </citation>
    <scope>NUCLEOTIDE SEQUENCE</scope>
    <source>
        <strain evidence="2">Zt1-1</strain>
    </source>
</reference>
<organism evidence="2 3">
    <name type="scientific">Sulfurovum zhangzhouensis</name>
    <dbReference type="NCBI Taxonomy" id="3019067"/>
    <lineage>
        <taxon>Bacteria</taxon>
        <taxon>Pseudomonadati</taxon>
        <taxon>Campylobacterota</taxon>
        <taxon>Epsilonproteobacteria</taxon>
        <taxon>Campylobacterales</taxon>
        <taxon>Sulfurovaceae</taxon>
        <taxon>Sulfurovum</taxon>
    </lineage>
</organism>
<dbReference type="RefSeq" id="WP_289412459.1">
    <property type="nucleotide sequence ID" value="NZ_JAQIBD010000001.1"/>
</dbReference>
<keyword evidence="1" id="KW-1133">Transmembrane helix</keyword>
<comment type="caution">
    <text evidence="2">The sequence shown here is derived from an EMBL/GenBank/DDBJ whole genome shotgun (WGS) entry which is preliminary data.</text>
</comment>